<evidence type="ECO:0000313" key="5">
    <source>
        <dbReference type="Proteomes" id="UP000006053"/>
    </source>
</evidence>
<feature type="region of interest" description="Disordered" evidence="2">
    <location>
        <begin position="1"/>
        <end position="29"/>
    </location>
</feature>
<reference evidence="4 5" key="2">
    <citation type="journal article" date="2015" name="J. Bacteriol.">
        <title>Genomic, proteomic, and biochemical analysis of the organohalide respiratory pathway in Desulfitobacterium dehalogenans.</title>
        <authorList>
            <person name="Kruse T."/>
            <person name="van de Pas B.A."/>
            <person name="Atteia A."/>
            <person name="Krab K."/>
            <person name="Hagen W.R."/>
            <person name="Goodwin L."/>
            <person name="Chain P."/>
            <person name="Boeren S."/>
            <person name="Maphosa F."/>
            <person name="Schraa G."/>
            <person name="de Vos W.M."/>
            <person name="van der Oost J."/>
            <person name="Smidt H."/>
            <person name="Stams A.J."/>
        </authorList>
    </citation>
    <scope>NUCLEOTIDE SEQUENCE [LARGE SCALE GENOMIC DNA]</scope>
    <source>
        <strain evidence="5">ATCC 51507 / DSM 9161 / JW/IU-DC1</strain>
    </source>
</reference>
<dbReference type="InterPro" id="IPR003607">
    <property type="entry name" value="HD/PDEase_dom"/>
</dbReference>
<dbReference type="PANTHER" id="PTHR11373:SF43">
    <property type="entry name" value="DEOXYGUANOSINETRIPHOSPHATE TRIPHOSPHOHYDROLASE-LIKE PROTEIN"/>
    <property type="match status" value="1"/>
</dbReference>
<dbReference type="InterPro" id="IPR026875">
    <property type="entry name" value="PHydrolase_assoc_dom"/>
</dbReference>
<dbReference type="NCBIfam" id="TIGR01353">
    <property type="entry name" value="dGTP_triPase"/>
    <property type="match status" value="1"/>
</dbReference>
<protein>
    <submittedName>
        <fullName evidence="4">Deoxyguanosinetriphosphate triphosphohydrolase, putative</fullName>
    </submittedName>
</protein>
<evidence type="ECO:0000256" key="2">
    <source>
        <dbReference type="SAM" id="MobiDB-lite"/>
    </source>
</evidence>
<gene>
    <name evidence="4" type="ordered locus">Desde_3217</name>
</gene>
<dbReference type="SUPFAM" id="SSF109604">
    <property type="entry name" value="HD-domain/PDEase-like"/>
    <property type="match status" value="1"/>
</dbReference>
<dbReference type="RefSeq" id="WP_014794988.1">
    <property type="nucleotide sequence ID" value="NC_018017.1"/>
</dbReference>
<name>I4AC23_DESDJ</name>
<dbReference type="STRING" id="756499.Desde_3217"/>
<dbReference type="InterPro" id="IPR006674">
    <property type="entry name" value="HD_domain"/>
</dbReference>
<evidence type="ECO:0000313" key="4">
    <source>
        <dbReference type="EMBL" id="AFM01508.1"/>
    </source>
</evidence>
<dbReference type="GO" id="GO:0008832">
    <property type="term" value="F:dGTPase activity"/>
    <property type="evidence" value="ECO:0007669"/>
    <property type="project" value="TreeGrafter"/>
</dbReference>
<dbReference type="InterPro" id="IPR050135">
    <property type="entry name" value="dGTPase-like"/>
</dbReference>
<keyword evidence="5" id="KW-1185">Reference proteome</keyword>
<dbReference type="GO" id="GO:0006203">
    <property type="term" value="P:dGTP catabolic process"/>
    <property type="evidence" value="ECO:0007669"/>
    <property type="project" value="TreeGrafter"/>
</dbReference>
<feature type="domain" description="HD" evidence="3">
    <location>
        <begin position="76"/>
        <end position="212"/>
    </location>
</feature>
<dbReference type="AlphaFoldDB" id="I4AC23"/>
<dbReference type="SMART" id="SM00471">
    <property type="entry name" value="HDc"/>
    <property type="match status" value="1"/>
</dbReference>
<evidence type="ECO:0000256" key="1">
    <source>
        <dbReference type="ARBA" id="ARBA00022801"/>
    </source>
</evidence>
<dbReference type="EMBL" id="CP003348">
    <property type="protein sequence ID" value="AFM01508.1"/>
    <property type="molecule type" value="Genomic_DNA"/>
</dbReference>
<dbReference type="PANTHER" id="PTHR11373">
    <property type="entry name" value="DEOXYNUCLEOSIDE TRIPHOSPHATE TRIPHOSPHOHYDROLASE"/>
    <property type="match status" value="1"/>
</dbReference>
<dbReference type="Pfam" id="PF01966">
    <property type="entry name" value="HD"/>
    <property type="match status" value="1"/>
</dbReference>
<dbReference type="Proteomes" id="UP000006053">
    <property type="component" value="Chromosome"/>
</dbReference>
<accession>I4AC23</accession>
<dbReference type="eggNOG" id="COG0232">
    <property type="taxonomic scope" value="Bacteria"/>
</dbReference>
<organism evidence="4 5">
    <name type="scientific">Desulfitobacterium dehalogenans (strain ATCC 51507 / DSM 9161 / JW/IU-DC1)</name>
    <dbReference type="NCBI Taxonomy" id="756499"/>
    <lineage>
        <taxon>Bacteria</taxon>
        <taxon>Bacillati</taxon>
        <taxon>Bacillota</taxon>
        <taxon>Clostridia</taxon>
        <taxon>Eubacteriales</taxon>
        <taxon>Desulfitobacteriaceae</taxon>
        <taxon>Desulfitobacterium</taxon>
    </lineage>
</organism>
<evidence type="ECO:0000259" key="3">
    <source>
        <dbReference type="PROSITE" id="PS51831"/>
    </source>
</evidence>
<dbReference type="Gene3D" id="1.10.3210.10">
    <property type="entry name" value="Hypothetical protein af1432"/>
    <property type="match status" value="1"/>
</dbReference>
<dbReference type="KEGG" id="ddh:Desde_3217"/>
<reference evidence="5" key="1">
    <citation type="submission" date="2012-06" db="EMBL/GenBank/DDBJ databases">
        <title>Complete sequence of Desulfitobacterium dehalogenans ATCC 51507.</title>
        <authorList>
            <person name="Lucas S."/>
            <person name="Han J."/>
            <person name="Lapidus A."/>
            <person name="Cheng J.-F."/>
            <person name="Goodwin L."/>
            <person name="Pitluck S."/>
            <person name="Peters L."/>
            <person name="Ovchinnikova G."/>
            <person name="Teshima H."/>
            <person name="Detter J.C."/>
            <person name="Han C."/>
            <person name="Tapia R."/>
            <person name="Land M."/>
            <person name="Hauser L."/>
            <person name="Kyrpides N."/>
            <person name="Ivanova N."/>
            <person name="Pagani I."/>
            <person name="Kruse T."/>
            <person name="de Vos W.M."/>
            <person name="Smidt H."/>
            <person name="Woyke T."/>
        </authorList>
    </citation>
    <scope>NUCLEOTIDE SEQUENCE [LARGE SCALE GENOMIC DNA]</scope>
    <source>
        <strain evidence="5">ATCC 51507 / DSM 9161 / JW/IU-DC1</strain>
    </source>
</reference>
<dbReference type="HOGENOM" id="CLU_028163_1_1_9"/>
<dbReference type="Pfam" id="PF13286">
    <property type="entry name" value="HD_assoc"/>
    <property type="match status" value="1"/>
</dbReference>
<dbReference type="InterPro" id="IPR006261">
    <property type="entry name" value="dGTPase"/>
</dbReference>
<sequence>MTTYREQQEAWEEQHLRRNAKKSKNAERWKKETPDIYRTEYQRDVGRILYSNPFRRLRMKTQIFKASGLEQHNRTRLTHSLEVSQIAKSISRPLQLNLDLTEAIALGHDLGHTPYGHAGETALKKCLSGMTFHHNAQSVWILRTTLCNRLDNATGEPYPGFNLTHNVVEGILKHTNCSGTINELNQIDRYAPGKPASLEGQVVNIADGIAYLKHDIDDGIRNGLITKDEFKVLWNSLTDIPFDHNWIDHLIYDVISNSQNRDHISFSSDFLKVYDTIKGHIYSEIICSPMVVATDQEGIEKICTIFDYCINNPEFILRKNRKINQYKLDKFGAERMVVDYIQWLGDENADLAYMNIINNLSPDTVSDDFDNYYEEKMTV</sequence>
<dbReference type="OrthoDB" id="9803619at2"/>
<feature type="compositionally biased region" description="Basic and acidic residues" evidence="2">
    <location>
        <begin position="1"/>
        <end position="16"/>
    </location>
</feature>
<keyword evidence="1 4" id="KW-0378">Hydrolase</keyword>
<dbReference type="CDD" id="cd00077">
    <property type="entry name" value="HDc"/>
    <property type="match status" value="1"/>
</dbReference>
<proteinExistence type="predicted"/>
<dbReference type="PROSITE" id="PS51831">
    <property type="entry name" value="HD"/>
    <property type="match status" value="1"/>
</dbReference>